<dbReference type="SUPFAM" id="SSF51182">
    <property type="entry name" value="RmlC-like cupins"/>
    <property type="match status" value="1"/>
</dbReference>
<dbReference type="GO" id="GO:0009086">
    <property type="term" value="P:methionine biosynthetic process"/>
    <property type="evidence" value="ECO:0007669"/>
    <property type="project" value="UniProtKB-KW"/>
</dbReference>
<evidence type="ECO:0000256" key="10">
    <source>
        <dbReference type="ARBA" id="ARBA00039005"/>
    </source>
</evidence>
<dbReference type="GO" id="GO:0010309">
    <property type="term" value="F:acireductone dioxygenase [iron(II)-requiring] activity"/>
    <property type="evidence" value="ECO:0007669"/>
    <property type="project" value="UniProtKB-EC"/>
</dbReference>
<dbReference type="Gene3D" id="2.60.120.10">
    <property type="entry name" value="Jelly Rolls"/>
    <property type="match status" value="1"/>
</dbReference>
<keyword evidence="12" id="KW-1185">Reference proteome</keyword>
<accession>A0A3A6PG68</accession>
<keyword evidence="4" id="KW-0028">Amino-acid biosynthesis</keyword>
<dbReference type="AlphaFoldDB" id="A0A3A6PG68"/>
<keyword evidence="9" id="KW-0486">Methionine biosynthesis</keyword>
<keyword evidence="5" id="KW-0479">Metal-binding</keyword>
<evidence type="ECO:0000256" key="2">
    <source>
        <dbReference type="ARBA" id="ARBA00001954"/>
    </source>
</evidence>
<evidence type="ECO:0000256" key="6">
    <source>
        <dbReference type="ARBA" id="ARBA00022964"/>
    </source>
</evidence>
<dbReference type="PANTHER" id="PTHR23418">
    <property type="entry name" value="ACIREDUCTONE DIOXYGENASE"/>
    <property type="match status" value="1"/>
</dbReference>
<protein>
    <recommendedName>
        <fullName evidence="10">acireductone dioxygenase (Fe(2+)-requiring)</fullName>
        <ecNumber evidence="10">1.13.11.54</ecNumber>
    </recommendedName>
</protein>
<dbReference type="Pfam" id="PF03079">
    <property type="entry name" value="ARD"/>
    <property type="match status" value="1"/>
</dbReference>
<keyword evidence="6" id="KW-0223">Dioxygenase</keyword>
<keyword evidence="3" id="KW-0533">Nickel</keyword>
<dbReference type="Proteomes" id="UP000267798">
    <property type="component" value="Unassembled WGS sequence"/>
</dbReference>
<evidence type="ECO:0000256" key="4">
    <source>
        <dbReference type="ARBA" id="ARBA00022605"/>
    </source>
</evidence>
<evidence type="ECO:0000256" key="5">
    <source>
        <dbReference type="ARBA" id="ARBA00022723"/>
    </source>
</evidence>
<organism evidence="11 12">
    <name type="scientific">Paenibacillus pinisoli</name>
    <dbReference type="NCBI Taxonomy" id="1276110"/>
    <lineage>
        <taxon>Bacteria</taxon>
        <taxon>Bacillati</taxon>
        <taxon>Bacillota</taxon>
        <taxon>Bacilli</taxon>
        <taxon>Bacillales</taxon>
        <taxon>Paenibacillaceae</taxon>
        <taxon>Paenibacillus</taxon>
    </lineage>
</organism>
<dbReference type="EMBL" id="QXQB01000002">
    <property type="protein sequence ID" value="RJX39875.1"/>
    <property type="molecule type" value="Genomic_DNA"/>
</dbReference>
<dbReference type="InterPro" id="IPR011051">
    <property type="entry name" value="RmlC_Cupin_sf"/>
</dbReference>
<dbReference type="GO" id="GO:0046872">
    <property type="term" value="F:metal ion binding"/>
    <property type="evidence" value="ECO:0007669"/>
    <property type="project" value="UniProtKB-KW"/>
</dbReference>
<dbReference type="EC" id="1.13.11.54" evidence="10"/>
<evidence type="ECO:0000313" key="12">
    <source>
        <dbReference type="Proteomes" id="UP000267798"/>
    </source>
</evidence>
<evidence type="ECO:0000256" key="9">
    <source>
        <dbReference type="ARBA" id="ARBA00023167"/>
    </source>
</evidence>
<reference evidence="11 12" key="1">
    <citation type="submission" date="2018-09" db="EMBL/GenBank/DDBJ databases">
        <title>Paenibacillus aracenensis nov. sp. isolated from a cave in southern Spain.</title>
        <authorList>
            <person name="Jurado V."/>
            <person name="Gutierrez-Patricio S."/>
            <person name="Gonzalez-Pimentel J.L."/>
            <person name="Miller A.Z."/>
            <person name="Laiz L."/>
            <person name="Saiz-Jimenez C."/>
        </authorList>
    </citation>
    <scope>NUCLEOTIDE SEQUENCE [LARGE SCALE GENOMIC DNA]</scope>
    <source>
        <strain evidence="11 12">JCM 19203</strain>
    </source>
</reference>
<dbReference type="OrthoDB" id="9795636at2"/>
<evidence type="ECO:0000256" key="8">
    <source>
        <dbReference type="ARBA" id="ARBA00023004"/>
    </source>
</evidence>
<dbReference type="InterPro" id="IPR014710">
    <property type="entry name" value="RmlC-like_jellyroll"/>
</dbReference>
<sequence length="176" mass="20088">MAKLRIRGTAEPVEGSAIGIFLEEQGVYYERWEGNHTPFAYDDRLLLTEEEKAELLRIYEHRIADFAKRRGYKQWDIVILSDQTPDMLQKFGSLHYHLDDEVRIVLGGGGVFTIKREDGTGYFELTAVAGDVVVVPARRPHAFRLAEQPQFIVVRLFEGEASSVTYKADDPSFHVN</sequence>
<keyword evidence="7" id="KW-0560">Oxidoreductase</keyword>
<dbReference type="PANTHER" id="PTHR23418:SF0">
    <property type="entry name" value="ACIREDUCTONE DIOXYGENASE"/>
    <property type="match status" value="1"/>
</dbReference>
<evidence type="ECO:0000256" key="1">
    <source>
        <dbReference type="ARBA" id="ARBA00000428"/>
    </source>
</evidence>
<proteinExistence type="predicted"/>
<name>A0A3A6PG68_9BACL</name>
<dbReference type="InterPro" id="IPR004313">
    <property type="entry name" value="ARD"/>
</dbReference>
<evidence type="ECO:0000313" key="11">
    <source>
        <dbReference type="EMBL" id="RJX39875.1"/>
    </source>
</evidence>
<dbReference type="CDD" id="cd02232">
    <property type="entry name" value="cupin_ARD"/>
    <property type="match status" value="1"/>
</dbReference>
<comment type="cofactor">
    <cofactor evidence="2">
        <name>Fe(2+)</name>
        <dbReference type="ChEBI" id="CHEBI:29033"/>
    </cofactor>
</comment>
<comment type="caution">
    <text evidence="11">The sequence shown here is derived from an EMBL/GenBank/DDBJ whole genome shotgun (WGS) entry which is preliminary data.</text>
</comment>
<evidence type="ECO:0000256" key="7">
    <source>
        <dbReference type="ARBA" id="ARBA00023002"/>
    </source>
</evidence>
<comment type="catalytic activity">
    <reaction evidence="1">
        <text>1,2-dihydroxy-5-(methylsulfanyl)pent-1-en-3-one + O2 = 4-methylsulfanyl-2-oxobutanoate + formate + 2 H(+)</text>
        <dbReference type="Rhea" id="RHEA:24504"/>
        <dbReference type="ChEBI" id="CHEBI:15378"/>
        <dbReference type="ChEBI" id="CHEBI:15379"/>
        <dbReference type="ChEBI" id="CHEBI:15740"/>
        <dbReference type="ChEBI" id="CHEBI:16723"/>
        <dbReference type="ChEBI" id="CHEBI:49252"/>
        <dbReference type="EC" id="1.13.11.54"/>
    </reaction>
</comment>
<dbReference type="RefSeq" id="WP_120109697.1">
    <property type="nucleotide sequence ID" value="NZ_QXQB01000002.1"/>
</dbReference>
<evidence type="ECO:0000256" key="3">
    <source>
        <dbReference type="ARBA" id="ARBA00022596"/>
    </source>
</evidence>
<gene>
    <name evidence="11" type="ORF">D3P09_10820</name>
</gene>
<keyword evidence="8" id="KW-0408">Iron</keyword>